<dbReference type="EMBL" id="CM017701">
    <property type="protein sequence ID" value="TYG83044.1"/>
    <property type="molecule type" value="Genomic_DNA"/>
</dbReference>
<protein>
    <submittedName>
        <fullName evidence="1">Uncharacterized protein</fullName>
    </submittedName>
</protein>
<proteinExistence type="predicted"/>
<keyword evidence="2" id="KW-1185">Reference proteome</keyword>
<accession>A0A5D2DPP2</accession>
<gene>
    <name evidence="1" type="ORF">ES288_D01G137200v1</name>
</gene>
<evidence type="ECO:0000313" key="2">
    <source>
        <dbReference type="Proteomes" id="UP000323506"/>
    </source>
</evidence>
<dbReference type="Proteomes" id="UP000323506">
    <property type="component" value="Chromosome D01"/>
</dbReference>
<name>A0A5D2DPP2_GOSDA</name>
<dbReference type="AlphaFoldDB" id="A0A5D2DPP2"/>
<reference evidence="1 2" key="1">
    <citation type="submission" date="2019-06" db="EMBL/GenBank/DDBJ databases">
        <title>WGS assembly of Gossypium darwinii.</title>
        <authorList>
            <person name="Chen Z.J."/>
            <person name="Sreedasyam A."/>
            <person name="Ando A."/>
            <person name="Song Q."/>
            <person name="De L."/>
            <person name="Hulse-Kemp A."/>
            <person name="Ding M."/>
            <person name="Ye W."/>
            <person name="Kirkbride R."/>
            <person name="Jenkins J."/>
            <person name="Plott C."/>
            <person name="Lovell J."/>
            <person name="Lin Y.-M."/>
            <person name="Vaughn R."/>
            <person name="Liu B."/>
            <person name="Li W."/>
            <person name="Simpson S."/>
            <person name="Scheffler B."/>
            <person name="Saski C."/>
            <person name="Grover C."/>
            <person name="Hu G."/>
            <person name="Conover J."/>
            <person name="Carlson J."/>
            <person name="Shu S."/>
            <person name="Boston L."/>
            <person name="Williams M."/>
            <person name="Peterson D."/>
            <person name="Mcgee K."/>
            <person name="Jones D."/>
            <person name="Wendel J."/>
            <person name="Stelly D."/>
            <person name="Grimwood J."/>
            <person name="Schmutz J."/>
        </authorList>
    </citation>
    <scope>NUCLEOTIDE SEQUENCE [LARGE SCALE GENOMIC DNA]</scope>
    <source>
        <strain evidence="1">1808015.09</strain>
    </source>
</reference>
<organism evidence="1 2">
    <name type="scientific">Gossypium darwinii</name>
    <name type="common">Darwin's cotton</name>
    <name type="synonym">Gossypium barbadense var. darwinii</name>
    <dbReference type="NCBI Taxonomy" id="34276"/>
    <lineage>
        <taxon>Eukaryota</taxon>
        <taxon>Viridiplantae</taxon>
        <taxon>Streptophyta</taxon>
        <taxon>Embryophyta</taxon>
        <taxon>Tracheophyta</taxon>
        <taxon>Spermatophyta</taxon>
        <taxon>Magnoliopsida</taxon>
        <taxon>eudicotyledons</taxon>
        <taxon>Gunneridae</taxon>
        <taxon>Pentapetalae</taxon>
        <taxon>rosids</taxon>
        <taxon>malvids</taxon>
        <taxon>Malvales</taxon>
        <taxon>Malvaceae</taxon>
        <taxon>Malvoideae</taxon>
        <taxon>Gossypium</taxon>
    </lineage>
</organism>
<sequence>MIKSMMESSVGCVTTFRQASHDLDAFSRHLLLLLSDPPVSRFFWLSAGVAL</sequence>
<evidence type="ECO:0000313" key="1">
    <source>
        <dbReference type="EMBL" id="TYG83044.1"/>
    </source>
</evidence>